<reference evidence="1 2" key="1">
    <citation type="journal article" date="2001" name="Nature">
        <title>Initial sequencing and analysis of the human genome.</title>
        <authorList>
            <consortium name="International Human Genome Sequencing Consortium"/>
            <person name="Lander E.S."/>
            <person name="Linton L.M."/>
            <person name="Birren B."/>
            <person name="Nusbaum C."/>
            <person name="Zody M.C."/>
            <person name="Baldwin J."/>
            <person name="Devon K."/>
            <person name="Dewar K."/>
            <person name="Doyle M."/>
            <person name="FitzHugh W."/>
            <person name="Funke R."/>
            <person name="Gage D."/>
            <person name="Harris K."/>
            <person name="Heaford A."/>
            <person name="Howland J."/>
            <person name="Kann L."/>
            <person name="Lehoczky J."/>
            <person name="LeVine R."/>
            <person name="McEwan P."/>
            <person name="McKernan K."/>
            <person name="Meldrim J."/>
            <person name="Mesirov J.P."/>
            <person name="Miranda C."/>
            <person name="Morris W."/>
            <person name="Naylor J."/>
            <person name="Raymond C."/>
            <person name="Rosetti M."/>
            <person name="Santos R."/>
            <person name="Sheridan A."/>
            <person name="Sougnez C."/>
            <person name="Stange-Thomann N."/>
            <person name="Stojanovic N."/>
            <person name="Subramanian A."/>
            <person name="Wyman D."/>
            <person name="Rogers J."/>
            <person name="Sulston J."/>
            <person name="Ainscough R."/>
            <person name="Beck S."/>
            <person name="Bentley D."/>
            <person name="Burton J."/>
            <person name="Clee C."/>
            <person name="Carter N."/>
            <person name="Coulson A."/>
            <person name="Deadman R."/>
            <person name="Deloukas P."/>
            <person name="Dunham A."/>
            <person name="Dunham I."/>
            <person name="Durbin R."/>
            <person name="French L."/>
            <person name="Grafham D."/>
            <person name="Gregory S."/>
            <person name="Hubbard T."/>
            <person name="Humphray S."/>
            <person name="Hunt A."/>
            <person name="Jones M."/>
            <person name="Lloyd C."/>
            <person name="McMurray A."/>
            <person name="Matthews L."/>
            <person name="Mercer S."/>
            <person name="Milne S."/>
            <person name="Mullikin J.C."/>
            <person name="Mungall A."/>
            <person name="Plumb R."/>
            <person name="Ross M."/>
            <person name="Shownkeen R."/>
            <person name="Sims S."/>
            <person name="Waterston R.H."/>
            <person name="Wilson R.K."/>
            <person name="Hillier L.W."/>
            <person name="McPherson J.D."/>
            <person name="Marra M.A."/>
            <person name="Mardis E.R."/>
            <person name="Fulton L.A."/>
            <person name="Chinwalla A.T."/>
            <person name="Pepin K.H."/>
            <person name="Gish W.R."/>
            <person name="Chissoe S.L."/>
            <person name="Wendl M.C."/>
            <person name="Delehaunty K.D."/>
            <person name="Miner T.L."/>
            <person name="Delehaunty A."/>
            <person name="Kramer J.B."/>
            <person name="Cook L.L."/>
            <person name="Fulton R.S."/>
            <person name="Johnson D.L."/>
            <person name="Minx P.J."/>
            <person name="Clifton S.W."/>
            <person name="Hawkins T."/>
            <person name="Branscomb E."/>
            <person name="Predki P."/>
            <person name="Richardson P."/>
            <person name="Wenning S."/>
            <person name="Slezak T."/>
            <person name="Doggett N."/>
            <person name="Cheng J.F."/>
            <person name="Olsen A."/>
            <person name="Lucas S."/>
            <person name="Elkin C."/>
            <person name="Uberbacher E."/>
            <person name="Frazier M."/>
            <person name="Gibbs R.A."/>
            <person name="Muzny D.M."/>
            <person name="Scherer S.E."/>
            <person name="Bouck J.B."/>
            <person name="Sodergren E.J."/>
            <person name="Worley K.C."/>
            <person name="Rives C.M."/>
            <person name="Gorrell J.H."/>
            <person name="Metzker M.L."/>
            <person name="Naylor S.L."/>
            <person name="Kucherlapati R.S."/>
            <person name="Nelson D.L."/>
            <person name="Weinstock G.M."/>
            <person name="Sakaki Y."/>
            <person name="Fujiyama A."/>
            <person name="Hattori M."/>
            <person name="Yada T."/>
            <person name="Toyoda A."/>
            <person name="Itoh T."/>
            <person name="Kawagoe C."/>
            <person name="Watanabe H."/>
            <person name="Totoki Y."/>
            <person name="Taylor T."/>
            <person name="Weissenbach J."/>
            <person name="Heilig R."/>
            <person name="Saurin W."/>
            <person name="Artiguenave F."/>
            <person name="Brottier P."/>
            <person name="Bruls T."/>
            <person name="Pelletier E."/>
            <person name="Robert C."/>
            <person name="Wincker P."/>
            <person name="Smith D.R."/>
            <person name="Doucette-Stamm L."/>
            <person name="Rubenfield M."/>
            <person name="Weinstock K."/>
            <person name="Lee H.M."/>
            <person name="Dubois J."/>
            <person name="Rosenthal A."/>
            <person name="Platzer M."/>
            <person name="Nyakatura G."/>
            <person name="Taudien S."/>
            <person name="Rump A."/>
            <person name="Yang H."/>
            <person name="Yu J."/>
            <person name="Wang J."/>
            <person name="Huang G."/>
            <person name="Gu J."/>
            <person name="Hood L."/>
            <person name="Rowen L."/>
            <person name="Madan A."/>
            <person name="Qin S."/>
            <person name="Davis R.W."/>
            <person name="Federspiel N.A."/>
            <person name="Abola A.P."/>
            <person name="Proctor M.J."/>
            <person name="Myers R.M."/>
            <person name="Schmutz J."/>
            <person name="Dickson M."/>
            <person name="Grimwood J."/>
            <person name="Cox D.R."/>
            <person name="Olson M.V."/>
            <person name="Kaul R."/>
            <person name="Raymond C."/>
            <person name="Shimizu N."/>
            <person name="Kawasaki K."/>
            <person name="Minoshima S."/>
            <person name="Evans G.A."/>
            <person name="Athanasiou M."/>
            <person name="Schultz R."/>
            <person name="Roe B.A."/>
            <person name="Chen F."/>
            <person name="Pan H."/>
            <person name="Ramser J."/>
            <person name="Lehrach H."/>
            <person name="Reinhardt R."/>
            <person name="McCombie W.R."/>
            <person name="de la Bastide M."/>
            <person name="Dedhia N."/>
            <person name="Blocker H."/>
            <person name="Hornischer K."/>
            <person name="Nordsiek G."/>
            <person name="Agarwala R."/>
            <person name="Aravind L."/>
            <person name="Bailey J.A."/>
            <person name="Bateman A."/>
            <person name="Batzoglou S."/>
            <person name="Birney E."/>
            <person name="Bork P."/>
            <person name="Brown D.G."/>
            <person name="Burge C.B."/>
            <person name="Cerutti L."/>
            <person name="Chen H.C."/>
            <person name="Church D."/>
            <person name="Clamp M."/>
            <person name="Copley R.R."/>
            <person name="Doerks T."/>
            <person name="Eddy S.R."/>
            <person name="Eichler E.E."/>
            <person name="Furey T.S."/>
            <person name="Galagan J."/>
            <person name="Gilbert J.G."/>
            <person name="Harmon C."/>
            <person name="Hayashizaki Y."/>
            <person name="Haussler D."/>
            <person name="Hermjakob H."/>
            <person name="Hokamp K."/>
            <person name="Jang W."/>
            <person name="Johnson L.S."/>
            <person name="Jones T.A."/>
            <person name="Kasif S."/>
            <person name="Kaspryzk A."/>
            <person name="Kennedy S."/>
            <person name="Kent W.J."/>
            <person name="Kitts P."/>
            <person name="Koonin E.V."/>
            <person name="Korf I."/>
            <person name="Kulp D."/>
            <person name="Lancet D."/>
            <person name="Lowe T.M."/>
            <person name="McLysaght A."/>
            <person name="Mikkelsen T."/>
            <person name="Moran J.V."/>
            <person name="Mulder N."/>
            <person name="Pollara V.J."/>
            <person name="Ponting C.P."/>
            <person name="Schuler G."/>
            <person name="Schultz J."/>
            <person name="Slater G."/>
            <person name="Smit A.F."/>
            <person name="Stupka E."/>
            <person name="Szustakowski J."/>
            <person name="Thierry-Mieg D."/>
            <person name="Thierry-Mieg J."/>
            <person name="Wagner L."/>
            <person name="Wallis J."/>
            <person name="Wheeler R."/>
            <person name="Williams A."/>
            <person name="Wolf Y.I."/>
            <person name="Wolfe K.H."/>
            <person name="Yang S.P."/>
            <person name="Yeh R.F."/>
            <person name="Collins F."/>
            <person name="Guyer M.S."/>
            <person name="Peterson J."/>
            <person name="Felsenfeld A."/>
            <person name="Wetterstrand K.A."/>
            <person name="Patrinos A."/>
            <person name="Morgan M.J."/>
            <person name="de Jong P."/>
            <person name="Catanese J.J."/>
            <person name="Osoegawa K."/>
            <person name="Shizuya H."/>
            <person name="Choi S."/>
            <person name="Chen Y.J."/>
        </authorList>
    </citation>
    <scope>NUCLEOTIDE SEQUENCE [LARGE SCALE GENOMIC DNA]</scope>
</reference>
<organism evidence="1 2">
    <name type="scientific">Homo sapiens</name>
    <name type="common">Human</name>
    <dbReference type="NCBI Taxonomy" id="9606"/>
    <lineage>
        <taxon>Eukaryota</taxon>
        <taxon>Metazoa</taxon>
        <taxon>Chordata</taxon>
        <taxon>Craniata</taxon>
        <taxon>Vertebrata</taxon>
        <taxon>Euteleostomi</taxon>
        <taxon>Mammalia</taxon>
        <taxon>Eutheria</taxon>
        <taxon>Euarchontoglires</taxon>
        <taxon>Primates</taxon>
        <taxon>Haplorrhini</taxon>
        <taxon>Catarrhini</taxon>
        <taxon>Hominidae</taxon>
        <taxon>Homo</taxon>
    </lineage>
</organism>
<evidence type="ECO:0000313" key="1">
    <source>
        <dbReference type="Ensembl" id="ENSP00000399531.1"/>
    </source>
</evidence>
<dbReference type="OpenTargets" id="ENSG00000085760"/>
<dbReference type="VEuPathDB" id="HostDB:ENSG00000085760"/>
<dbReference type="ChiTaRS" id="MTIF2">
    <property type="organism name" value="human"/>
</dbReference>
<dbReference type="GeneTree" id="ENSGT00900000141103"/>
<dbReference type="EMBL" id="AC012358">
    <property type="status" value="NOT_ANNOTATED_CDS"/>
    <property type="molecule type" value="Genomic_DNA"/>
</dbReference>
<dbReference type="OMA" id="TIVCYQI"/>
<reference evidence="1" key="4">
    <citation type="submission" date="2025-08" db="UniProtKB">
        <authorList>
            <consortium name="Ensembl"/>
        </authorList>
    </citation>
    <scope>IDENTIFICATION</scope>
</reference>
<keyword evidence="2" id="KW-1185">Reference proteome</keyword>
<feature type="non-terminal residue" evidence="1">
    <location>
        <position position="10"/>
    </location>
</feature>
<sequence length="10" mass="1230">MNQKLLKLEN</sequence>
<accession>A0A1D5RMP2</accession>
<dbReference type="Bgee" id="ENSG00000085760">
    <property type="expression patterns" value="Expressed in esophagus squamous epithelium and 215 other cell types or tissues"/>
</dbReference>
<name>A0A1D5RMP2_HUMAN</name>
<dbReference type="Ensembl" id="ENST00000417363.5">
    <property type="protein sequence ID" value="ENSP00000399531.1"/>
    <property type="gene ID" value="ENSG00000085760.15"/>
</dbReference>
<proteinExistence type="predicted"/>
<dbReference type="OrthoDB" id="361630at2759"/>
<dbReference type="ExpressionAtlas" id="A0A1D5RMP2">
    <property type="expression patterns" value="baseline and differential"/>
</dbReference>
<dbReference type="Ensembl" id="ENST00000417363.5">
    <property type="protein sequence ID" value="ENSP00000399531.1"/>
    <property type="gene ID" value="ENSG00000085760.16"/>
</dbReference>
<evidence type="ECO:0000313" key="2">
    <source>
        <dbReference type="Proteomes" id="UP000005640"/>
    </source>
</evidence>
<protein>
    <submittedName>
        <fullName evidence="1">Mitochondrial translational initiation factor 2</fullName>
    </submittedName>
</protein>
<dbReference type="Antibodypedia" id="1037">
    <property type="antibodies" value="82 antibodies from 19 providers"/>
</dbReference>
<reference evidence="1 2" key="2">
    <citation type="journal article" date="2004" name="Nature">
        <title>Finishing the euchromatic sequence of the human genome.</title>
        <authorList>
            <consortium name="International Human Genome Sequencing Consortium"/>
        </authorList>
    </citation>
    <scope>NUCLEOTIDE SEQUENCE [LARGE SCALE GENOMIC DNA]</scope>
</reference>
<dbReference type="Proteomes" id="UP000005640">
    <property type="component" value="Chromosome 2"/>
</dbReference>
<gene>
    <name evidence="1" type="primary">MTIF2</name>
</gene>
<reference evidence="1" key="5">
    <citation type="submission" date="2025-09" db="UniProtKB">
        <authorList>
            <consortium name="Ensembl"/>
        </authorList>
    </citation>
    <scope>IDENTIFICATION</scope>
</reference>
<reference evidence="1 2" key="3">
    <citation type="journal article" date="2005" name="Nature">
        <title>Generation and annotation of the DNA sequences of human chromosomes 2 and 4.</title>
        <authorList>
            <person name="Hillier L.W."/>
            <person name="Graves T.A."/>
            <person name="Fulton R.S."/>
            <person name="Fulton L.A."/>
            <person name="Pepin K.H."/>
            <person name="Minx P."/>
            <person name="Wagner-McPherson C."/>
            <person name="Layman D."/>
            <person name="Wylie K."/>
            <person name="Sekhon M."/>
            <person name="Becker M.C."/>
            <person name="Fewell G.A."/>
            <person name="Delehaunty K.D."/>
            <person name="Miner T.L."/>
            <person name="Nash W.E."/>
            <person name="Kremitzki C."/>
            <person name="Oddy L."/>
            <person name="Du H."/>
            <person name="Sun H."/>
            <person name="Bradshaw-Cordum H."/>
            <person name="Ali J."/>
            <person name="Carter J."/>
            <person name="Cordes M."/>
            <person name="Harris A."/>
            <person name="Isak A."/>
            <person name="van Brunt A."/>
            <person name="Nguyen C."/>
            <person name="Du F."/>
            <person name="Courtney L."/>
            <person name="Kalicki J."/>
            <person name="Ozersky P."/>
            <person name="Abbott S."/>
            <person name="Armstrong J."/>
            <person name="Belter E.A."/>
            <person name="Caruso L."/>
            <person name="Cedroni M."/>
            <person name="Cotton M."/>
            <person name="Davidson T."/>
            <person name="Desai A."/>
            <person name="Elliott G."/>
            <person name="Erb T."/>
            <person name="Fronick C."/>
            <person name="Gaige T."/>
            <person name="Haakenson W."/>
            <person name="Haglund K."/>
            <person name="Holmes A."/>
            <person name="Harkins R."/>
            <person name="Kim K."/>
            <person name="Kruchowski S.S."/>
            <person name="Strong C.M."/>
            <person name="Grewal N."/>
            <person name="Goyea E."/>
            <person name="Hou S."/>
            <person name="Levy A."/>
            <person name="Martinka S."/>
            <person name="Mead K."/>
            <person name="McLellan M.D."/>
            <person name="Meyer R."/>
            <person name="Randall-Maher J."/>
            <person name="Tomlinson C."/>
            <person name="Dauphin-Kohlberg S."/>
            <person name="Kozlowicz-Reilly A."/>
            <person name="Shah N."/>
            <person name="Swearengen-Shahid S."/>
            <person name="Snider J."/>
            <person name="Strong J.T."/>
            <person name="Thompson J."/>
            <person name="Yoakum M."/>
            <person name="Leonard S."/>
            <person name="Pearman C."/>
            <person name="Trani L."/>
            <person name="Radionenko M."/>
            <person name="Waligorski J.E."/>
            <person name="Wang C."/>
            <person name="Rock S.M."/>
            <person name="Tin-Wollam A.M."/>
            <person name="Maupin R."/>
            <person name="Latreille P."/>
            <person name="Wendl M.C."/>
            <person name="Yang S.P."/>
            <person name="Pohl C."/>
            <person name="Wallis J.W."/>
            <person name="Spieth J."/>
            <person name="Bieri T.A."/>
            <person name="Berkowicz N."/>
            <person name="Nelson J.O."/>
            <person name="Osborne J."/>
            <person name="Ding L."/>
            <person name="Meyer R."/>
            <person name="Sabo A."/>
            <person name="Shotland Y."/>
            <person name="Sinha P."/>
            <person name="Wohldmann P.E."/>
            <person name="Cook L.L."/>
            <person name="Hickenbotham M.T."/>
            <person name="Eldred J."/>
            <person name="Williams D."/>
            <person name="Jones T.A."/>
            <person name="She X."/>
            <person name="Ciccarelli F.D."/>
            <person name="Izaurralde E."/>
            <person name="Taylor J."/>
            <person name="Schmutz J."/>
            <person name="Myers R.M."/>
            <person name="Cox D.R."/>
            <person name="Huang X."/>
            <person name="McPherson J.D."/>
            <person name="Mardis E.R."/>
            <person name="Clifton S.W."/>
            <person name="Warren W.C."/>
            <person name="Chinwalla A.T."/>
            <person name="Eddy S.R."/>
            <person name="Marra M.A."/>
            <person name="Ovcharenko I."/>
            <person name="Furey T.S."/>
            <person name="Miller W."/>
            <person name="Eichler E.E."/>
            <person name="Bork P."/>
            <person name="Suyama M."/>
            <person name="Torrents D."/>
            <person name="Waterston R.H."/>
            <person name="Wilson R.K."/>
        </authorList>
    </citation>
    <scope>NUCLEOTIDE SEQUENCE [LARGE SCALE GENOMIC DNA]</scope>
</reference>
<dbReference type="HGNC" id="HGNC:7441">
    <property type="gene designation" value="MTIF2"/>
</dbReference>